<dbReference type="PANTHER" id="PTHR15367:SF2">
    <property type="entry name" value="DNA-DIRECTED RNA POLYMERASE III SUBUNIT"/>
    <property type="match status" value="1"/>
</dbReference>
<accession>A0A0M3HNH4</accession>
<dbReference type="GO" id="GO:0005666">
    <property type="term" value="C:RNA polymerase III complex"/>
    <property type="evidence" value="ECO:0007669"/>
    <property type="project" value="TreeGrafter"/>
</dbReference>
<name>A0A0M3HNH4_ASCLU</name>
<sequence>MSRGGRGGARAAATAGIRAVANALGIARNEMNAFTAIITEAPPLFPRTCAACNVVSDPVGGITVWNGTNTIRVLLQPMPHAPQRIKMSDEQQYMVDLKQELLTRFHDSPFYVEQDSKGDVRRYTDKYRDIEKEALIPDWKRLPKELRPRKRTSKTSHPPPKKSRLSRGDGAQVVERLAALEAKEGDAVDVEEHETEDDEEEGHSEAEEANENEDQEAPSDDDYLEEDNDYIHTYFDNGENYGDVGSDDNLDEDGAF</sequence>
<dbReference type="AlphaFoldDB" id="A0A0M3HNH4"/>
<comment type="subcellular location">
    <subcellularLocation>
        <location evidence="1">Nucleus</location>
    </subcellularLocation>
</comment>
<evidence type="ECO:0000256" key="2">
    <source>
        <dbReference type="ARBA" id="ARBA00008352"/>
    </source>
</evidence>
<evidence type="ECO:0000256" key="3">
    <source>
        <dbReference type="ARBA" id="ARBA00023242"/>
    </source>
</evidence>
<dbReference type="InterPro" id="IPR024661">
    <property type="entry name" value="RNA_pol_III_Rpc31"/>
</dbReference>
<evidence type="ECO:0000256" key="1">
    <source>
        <dbReference type="ARBA" id="ARBA00004123"/>
    </source>
</evidence>
<protein>
    <submittedName>
        <fullName evidence="6">DNA-directed RNA polymerase III subunit</fullName>
    </submittedName>
</protein>
<dbReference type="Proteomes" id="UP000036681">
    <property type="component" value="Unplaced"/>
</dbReference>
<dbReference type="WBParaSite" id="ALUE_0000323701-mRNA-1">
    <property type="protein sequence ID" value="ALUE_0000323701-mRNA-1"/>
    <property type="gene ID" value="ALUE_0000323701"/>
</dbReference>
<evidence type="ECO:0000256" key="4">
    <source>
        <dbReference type="SAM" id="MobiDB-lite"/>
    </source>
</evidence>
<dbReference type="Pfam" id="PF11705">
    <property type="entry name" value="RNA_pol_3_Rpc31"/>
    <property type="match status" value="1"/>
</dbReference>
<proteinExistence type="inferred from homology"/>
<keyword evidence="5" id="KW-1185">Reference proteome</keyword>
<feature type="compositionally biased region" description="Basic residues" evidence="4">
    <location>
        <begin position="147"/>
        <end position="165"/>
    </location>
</feature>
<feature type="compositionally biased region" description="Acidic residues" evidence="4">
    <location>
        <begin position="245"/>
        <end position="256"/>
    </location>
</feature>
<feature type="region of interest" description="Disordered" evidence="4">
    <location>
        <begin position="141"/>
        <end position="256"/>
    </location>
</feature>
<feature type="compositionally biased region" description="Acidic residues" evidence="4">
    <location>
        <begin position="187"/>
        <end position="228"/>
    </location>
</feature>
<dbReference type="GO" id="GO:0006383">
    <property type="term" value="P:transcription by RNA polymerase III"/>
    <property type="evidence" value="ECO:0007669"/>
    <property type="project" value="InterPro"/>
</dbReference>
<organism evidence="5 6">
    <name type="scientific">Ascaris lumbricoides</name>
    <name type="common">Giant roundworm</name>
    <dbReference type="NCBI Taxonomy" id="6252"/>
    <lineage>
        <taxon>Eukaryota</taxon>
        <taxon>Metazoa</taxon>
        <taxon>Ecdysozoa</taxon>
        <taxon>Nematoda</taxon>
        <taxon>Chromadorea</taxon>
        <taxon>Rhabditida</taxon>
        <taxon>Spirurina</taxon>
        <taxon>Ascaridomorpha</taxon>
        <taxon>Ascaridoidea</taxon>
        <taxon>Ascarididae</taxon>
        <taxon>Ascaris</taxon>
    </lineage>
</organism>
<keyword evidence="3" id="KW-0539">Nucleus</keyword>
<dbReference type="PANTHER" id="PTHR15367">
    <property type="entry name" value="DNA-DIRECTED RNA POLYMERASE III"/>
    <property type="match status" value="1"/>
</dbReference>
<comment type="similarity">
    <text evidence="2">Belongs to the eukaryotic RPC7 RNA polymerase subunit family.</text>
</comment>
<reference evidence="6" key="1">
    <citation type="submission" date="2017-02" db="UniProtKB">
        <authorList>
            <consortium name="WormBaseParasite"/>
        </authorList>
    </citation>
    <scope>IDENTIFICATION</scope>
</reference>
<evidence type="ECO:0000313" key="5">
    <source>
        <dbReference type="Proteomes" id="UP000036681"/>
    </source>
</evidence>
<evidence type="ECO:0000313" key="6">
    <source>
        <dbReference type="WBParaSite" id="ALUE_0000323701-mRNA-1"/>
    </source>
</evidence>